<dbReference type="InterPro" id="IPR007638">
    <property type="entry name" value="Gln-tRNA-synth_Ib_RNA-bd_2"/>
</dbReference>
<dbReference type="InterPro" id="IPR007639">
    <property type="entry name" value="Gln-tRNA-synth_Ib_RNA-bd_N"/>
</dbReference>
<name>A0A8H3CUH0_9AGAM</name>
<accession>A0A8H3CUH0</accession>
<dbReference type="EMBL" id="CAJMWZ010004868">
    <property type="protein sequence ID" value="CAE6496569.1"/>
    <property type="molecule type" value="Genomic_DNA"/>
</dbReference>
<dbReference type="SUPFAM" id="SSF50715">
    <property type="entry name" value="Ribosomal protein L25-like"/>
    <property type="match status" value="1"/>
</dbReference>
<dbReference type="InterPro" id="IPR000924">
    <property type="entry name" value="Glu/Gln-tRNA-synth"/>
</dbReference>
<evidence type="ECO:0000259" key="13">
    <source>
        <dbReference type="Pfam" id="PF04557"/>
    </source>
</evidence>
<dbReference type="GO" id="GO:0005829">
    <property type="term" value="C:cytosol"/>
    <property type="evidence" value="ECO:0007669"/>
    <property type="project" value="TreeGrafter"/>
</dbReference>
<dbReference type="FunFam" id="1.10.1160.10:FF:000001">
    <property type="entry name" value="Glutamine--tRNA ligase"/>
    <property type="match status" value="1"/>
</dbReference>
<dbReference type="Gene3D" id="1.10.10.2420">
    <property type="match status" value="1"/>
</dbReference>
<dbReference type="InterPro" id="IPR011035">
    <property type="entry name" value="Ribosomal_bL25/Gln-tRNA_synth"/>
</dbReference>
<feature type="domain" description="Glutaminyl-tRNA synthetase class Ib non-specific RNA-binding" evidence="13">
    <location>
        <begin position="532"/>
        <end position="612"/>
    </location>
</feature>
<comment type="catalytic activity">
    <reaction evidence="9">
        <text>tRNA(Gln) + L-glutamine + ATP = L-glutaminyl-tRNA(Gln) + AMP + diphosphate</text>
        <dbReference type="Rhea" id="RHEA:20121"/>
        <dbReference type="Rhea" id="RHEA-COMP:9662"/>
        <dbReference type="Rhea" id="RHEA-COMP:9681"/>
        <dbReference type="ChEBI" id="CHEBI:30616"/>
        <dbReference type="ChEBI" id="CHEBI:33019"/>
        <dbReference type="ChEBI" id="CHEBI:58359"/>
        <dbReference type="ChEBI" id="CHEBI:78442"/>
        <dbReference type="ChEBI" id="CHEBI:78521"/>
        <dbReference type="ChEBI" id="CHEBI:456215"/>
        <dbReference type="EC" id="6.1.1.18"/>
    </reaction>
</comment>
<evidence type="ECO:0000256" key="9">
    <source>
        <dbReference type="ARBA" id="ARBA00048270"/>
    </source>
</evidence>
<dbReference type="InterPro" id="IPR014729">
    <property type="entry name" value="Rossmann-like_a/b/a_fold"/>
</dbReference>
<dbReference type="FunFam" id="3.40.50.620:FF:000037">
    <property type="entry name" value="Glutamine--tRNA ligase cytoplasmic"/>
    <property type="match status" value="2"/>
</dbReference>
<evidence type="ECO:0000256" key="4">
    <source>
        <dbReference type="ARBA" id="ARBA00022741"/>
    </source>
</evidence>
<dbReference type="PROSITE" id="PS00178">
    <property type="entry name" value="AA_TRNA_LIGASE_I"/>
    <property type="match status" value="1"/>
</dbReference>
<keyword evidence="3" id="KW-0436">Ligase</keyword>
<dbReference type="FunFam" id="1.10.8.1290:FF:000002">
    <property type="entry name" value="Glutamine--tRNA ligase cytoplasmic"/>
    <property type="match status" value="1"/>
</dbReference>
<dbReference type="InterPro" id="IPR020056">
    <property type="entry name" value="Rbsml_bL25/Gln-tRNA_synth_N"/>
</dbReference>
<dbReference type="Pfam" id="PF04557">
    <property type="entry name" value="tRNA_synt_1c_R2"/>
    <property type="match status" value="1"/>
</dbReference>
<feature type="domain" description="Glutamyl/glutaminyl-tRNA synthetase class Ib catalytic" evidence="11">
    <location>
        <begin position="774"/>
        <end position="907"/>
    </location>
</feature>
<dbReference type="InterPro" id="IPR020058">
    <property type="entry name" value="Glu/Gln-tRNA-synth_Ib_cat-dom"/>
</dbReference>
<feature type="domain" description="Glutamyl/glutaminyl-tRNA synthetase class Ib anti-codon binding" evidence="12">
    <location>
        <begin position="911"/>
        <end position="1010"/>
    </location>
</feature>
<feature type="domain" description="Glutamyl/glutaminyl-tRNA synthetase class Ib catalytic" evidence="11">
    <location>
        <begin position="619"/>
        <end position="772"/>
    </location>
</feature>
<dbReference type="SUPFAM" id="SSF52374">
    <property type="entry name" value="Nucleotidylyl transferase"/>
    <property type="match status" value="1"/>
</dbReference>
<dbReference type="GO" id="GO:0005524">
    <property type="term" value="F:ATP binding"/>
    <property type="evidence" value="ECO:0007669"/>
    <property type="project" value="UniProtKB-KW"/>
</dbReference>
<dbReference type="GO" id="GO:0004819">
    <property type="term" value="F:glutamine-tRNA ligase activity"/>
    <property type="evidence" value="ECO:0007669"/>
    <property type="project" value="UniProtKB-EC"/>
</dbReference>
<evidence type="ECO:0000256" key="5">
    <source>
        <dbReference type="ARBA" id="ARBA00022840"/>
    </source>
</evidence>
<evidence type="ECO:0000256" key="2">
    <source>
        <dbReference type="ARBA" id="ARBA00012836"/>
    </source>
</evidence>
<feature type="region of interest" description="Disordered" evidence="10">
    <location>
        <begin position="555"/>
        <end position="581"/>
    </location>
</feature>
<evidence type="ECO:0000259" key="11">
    <source>
        <dbReference type="Pfam" id="PF00749"/>
    </source>
</evidence>
<feature type="compositionally biased region" description="Basic and acidic residues" evidence="10">
    <location>
        <begin position="48"/>
        <end position="61"/>
    </location>
</feature>
<dbReference type="Gene3D" id="3.40.50.620">
    <property type="entry name" value="HUPs"/>
    <property type="match status" value="1"/>
</dbReference>
<evidence type="ECO:0000256" key="6">
    <source>
        <dbReference type="ARBA" id="ARBA00022917"/>
    </source>
</evidence>
<evidence type="ECO:0000259" key="14">
    <source>
        <dbReference type="Pfam" id="PF04558"/>
    </source>
</evidence>
<keyword evidence="4" id="KW-0547">Nucleotide-binding</keyword>
<evidence type="ECO:0000259" key="12">
    <source>
        <dbReference type="Pfam" id="PF03950"/>
    </source>
</evidence>
<comment type="similarity">
    <text evidence="1">Belongs to the class-I aminoacyl-tRNA synthetase family.</text>
</comment>
<sequence length="1045" mass="116497">MEAEVFTGFLATAGWAKFAARPYWLLWPFIYLFARFIKLPTYTNAPPRPREKSTTSHDAHSSTETLTSSGVKWPLVIFSHGLAGGRFTYRSVYFESSQATDGSGPFVIPIDEDTGKPIPKLYLQMDEINWEEQPTGKLPLRVDQLKFRIREIYETFESFKGIVRGDRGETTSMDTFLHWDSFKDQVDYSRVVLTGHSFGGATSLSLLSNPPPEGYSQIPIEKVVLLDPWMDPLPLPGTLPVAYEARPHLLIMNSEGFTLWNEHFAVLEQVVADWRKSGGDECASLVTIVRSQHHFYSDFGAFIPFGKARALGLLVLDTAHKLTMAYIHGSLPSELKGKKSMEVEPIPGKDKYGKWKRRILIIMPPKFDPNDPAVAELISQFQSIGLSSSKATEAARGAKTAASLKELILAHGLESKGLDEKQGTLVASLAVQGAKLGETEKTYIVNAIVDHRLKSGEQLAAAIKYLSTHPPPIDDAEFDKECGVGIELSLGDIAQRVNAYMTSKAPAGWPALSSAIGDLKSTDLRWATPLDVKNAVEKAFTDMFGSKGEAKAKAVKEAKKPKDTAAASTSKGESTPESSAVPERVVFEEGFLKALHKPGENPQIDPKLREQHLKTTSGQVFTRFPPEPNGFLHIGHSKAIFVNFGYAAYHNGKCYLRYDDTNPEAEEAIYFESILETIRWLGYEPYKITYSSDYFQELYDLAVKLIEVDGAYICNCTAEEIKANRGGEERGPRKACVHRTRPISESLAEFENMKNGKYKPGEAVLRMKQDLEDGTKWCIYPTYDFTHCLVDSFENISHSLCTTEFILSRVSYEWLCDAVKVYKPRQSEYGRLNLQGTIMSKRKLLKLVTKGYVGGWDDPRLYTLVALRRRGVPPGAILSFVGNLGVSTATTNIELAKFEQTVRQYLENTVPRLLMVLRPLKVTIENLADDYVHFIDKPLHPKVASLGSSRIPFTKHVYIDAEDFRTEDSKDYFRLAPNKTVGLFQAPHPITCVSYKTDATGAVTELVCRLEDGSDGKPVPKPKAWIQATIPQRPTTSSPTLIHTV</sequence>
<dbReference type="Proteomes" id="UP000663850">
    <property type="component" value="Unassembled WGS sequence"/>
</dbReference>
<evidence type="ECO:0000256" key="3">
    <source>
        <dbReference type="ARBA" id="ARBA00022598"/>
    </source>
</evidence>
<feature type="region of interest" description="Disordered" evidence="10">
    <location>
        <begin position="46"/>
        <end position="65"/>
    </location>
</feature>
<dbReference type="InterPro" id="IPR042558">
    <property type="entry name" value="Gln-tRNA-synth_Ib_RNA-bd_N_1"/>
</dbReference>
<keyword evidence="7" id="KW-0030">Aminoacyl-tRNA synthetase</keyword>
<reference evidence="15" key="1">
    <citation type="submission" date="2021-01" db="EMBL/GenBank/DDBJ databases">
        <authorList>
            <person name="Kaushik A."/>
        </authorList>
    </citation>
    <scope>NUCLEOTIDE SEQUENCE</scope>
    <source>
        <strain evidence="15">Type strain: AG8-Rh-89/</strain>
    </source>
</reference>
<evidence type="ECO:0000256" key="8">
    <source>
        <dbReference type="ARBA" id="ARBA00030466"/>
    </source>
</evidence>
<dbReference type="Pfam" id="PF03950">
    <property type="entry name" value="tRNA-synt_1c_C"/>
    <property type="match status" value="1"/>
</dbReference>
<dbReference type="Pfam" id="PF04558">
    <property type="entry name" value="tRNA_synt_1c_R1"/>
    <property type="match status" value="1"/>
</dbReference>
<dbReference type="InterPro" id="IPR020059">
    <property type="entry name" value="Glu/Gln-tRNA-synth_Ib_codon-bd"/>
</dbReference>
<evidence type="ECO:0000313" key="16">
    <source>
        <dbReference type="Proteomes" id="UP000663850"/>
    </source>
</evidence>
<feature type="compositionally biased region" description="Polar residues" evidence="10">
    <location>
        <begin position="566"/>
        <end position="578"/>
    </location>
</feature>
<dbReference type="Gene3D" id="1.10.8.1290">
    <property type="entry name" value="Glutaminyl-tRNA synthetase, non-specific RNA binding region part 1, domain 1"/>
    <property type="match status" value="1"/>
</dbReference>
<dbReference type="InterPro" id="IPR050132">
    <property type="entry name" value="Gln/Glu-tRNA_Ligase"/>
</dbReference>
<dbReference type="InterPro" id="IPR001412">
    <property type="entry name" value="aa-tRNA-synth_I_CS"/>
</dbReference>
<gene>
    <name evidence="15" type="ORF">RDB_LOCUS90302</name>
</gene>
<dbReference type="PRINTS" id="PR00987">
    <property type="entry name" value="TRNASYNTHGLU"/>
</dbReference>
<organism evidence="15 16">
    <name type="scientific">Rhizoctonia solani</name>
    <dbReference type="NCBI Taxonomy" id="456999"/>
    <lineage>
        <taxon>Eukaryota</taxon>
        <taxon>Fungi</taxon>
        <taxon>Dikarya</taxon>
        <taxon>Basidiomycota</taxon>
        <taxon>Agaricomycotina</taxon>
        <taxon>Agaricomycetes</taxon>
        <taxon>Cantharellales</taxon>
        <taxon>Ceratobasidiaceae</taxon>
        <taxon>Rhizoctonia</taxon>
    </lineage>
</organism>
<dbReference type="FunFam" id="2.40.240.10:FF:000007">
    <property type="entry name" value="Glutamine--tRNA ligase"/>
    <property type="match status" value="1"/>
</dbReference>
<evidence type="ECO:0000313" key="15">
    <source>
        <dbReference type="EMBL" id="CAE6496569.1"/>
    </source>
</evidence>
<dbReference type="Pfam" id="PF03403">
    <property type="entry name" value="PAF-AH_p_II"/>
    <property type="match status" value="1"/>
</dbReference>
<dbReference type="InterPro" id="IPR042559">
    <property type="entry name" value="Gln-tRNA-synth_Ib_RNA-bd_N_2"/>
</dbReference>
<dbReference type="Gene3D" id="2.40.240.10">
    <property type="entry name" value="Ribosomal Protein L25, Chain P"/>
    <property type="match status" value="1"/>
</dbReference>
<dbReference type="AlphaFoldDB" id="A0A8H3CUH0"/>
<evidence type="ECO:0000256" key="1">
    <source>
        <dbReference type="ARBA" id="ARBA00005594"/>
    </source>
</evidence>
<dbReference type="InterPro" id="IPR029058">
    <property type="entry name" value="AB_hydrolase_fold"/>
</dbReference>
<dbReference type="Gene3D" id="3.40.50.1820">
    <property type="entry name" value="alpha/beta hydrolase"/>
    <property type="match status" value="1"/>
</dbReference>
<dbReference type="EC" id="6.1.1.18" evidence="2"/>
<keyword evidence="5" id="KW-0067">ATP-binding</keyword>
<dbReference type="GO" id="GO:0006425">
    <property type="term" value="P:glutaminyl-tRNA aminoacylation"/>
    <property type="evidence" value="ECO:0007669"/>
    <property type="project" value="InterPro"/>
</dbReference>
<evidence type="ECO:0000256" key="7">
    <source>
        <dbReference type="ARBA" id="ARBA00023146"/>
    </source>
</evidence>
<dbReference type="SUPFAM" id="SSF53474">
    <property type="entry name" value="alpha/beta-Hydrolases"/>
    <property type="match status" value="1"/>
</dbReference>
<proteinExistence type="inferred from homology"/>
<comment type="caution">
    <text evidence="15">The sequence shown here is derived from an EMBL/GenBank/DDBJ whole genome shotgun (WGS) entry which is preliminary data.</text>
</comment>
<keyword evidence="6" id="KW-0648">Protein biosynthesis</keyword>
<evidence type="ECO:0000256" key="10">
    <source>
        <dbReference type="SAM" id="MobiDB-lite"/>
    </source>
</evidence>
<dbReference type="PANTHER" id="PTHR43097:SF4">
    <property type="entry name" value="GLUTAMINE--TRNA LIGASE"/>
    <property type="match status" value="1"/>
</dbReference>
<dbReference type="PANTHER" id="PTHR43097">
    <property type="entry name" value="GLUTAMINE-TRNA LIGASE"/>
    <property type="match status" value="1"/>
</dbReference>
<feature type="domain" description="Glutaminyl-tRNA synthetase class Ib non-specific RNA-binding" evidence="14">
    <location>
        <begin position="376"/>
        <end position="529"/>
    </location>
</feature>
<dbReference type="Pfam" id="PF00749">
    <property type="entry name" value="tRNA-synt_1c"/>
    <property type="match status" value="2"/>
</dbReference>
<protein>
    <recommendedName>
        <fullName evidence="2">glutamine--tRNA ligase</fullName>
        <ecNumber evidence="2">6.1.1.18</ecNumber>
    </recommendedName>
    <alternativeName>
        <fullName evidence="8">Glutaminyl-tRNA synthetase</fullName>
    </alternativeName>
</protein>